<dbReference type="PANTHER" id="PTHR46390:SF1">
    <property type="entry name" value="MANNOSE-1-PHOSPHATE GUANYLYLTRANSFERASE"/>
    <property type="match status" value="1"/>
</dbReference>
<dbReference type="Gene3D" id="3.90.550.10">
    <property type="entry name" value="Spore Coat Polysaccharide Biosynthesis Protein SpsA, Chain A"/>
    <property type="match status" value="1"/>
</dbReference>
<dbReference type="Proteomes" id="UP001157114">
    <property type="component" value="Unassembled WGS sequence"/>
</dbReference>
<dbReference type="InterPro" id="IPR005835">
    <property type="entry name" value="NTP_transferase_dom"/>
</dbReference>
<dbReference type="SUPFAM" id="SSF53448">
    <property type="entry name" value="Nucleotide-diphospho-sugar transferases"/>
    <property type="match status" value="1"/>
</dbReference>
<sequence>MGEQQVRLVLLAGGQGRRMWPLSHARRAKQLLPLLPGTNGEQESLLKRLWRQLGNVGLHQDTFIAISRHQTEALRNEIPASLNVIQEPVAAGINPAVALVASYLHTVAAIPLHEIIAVVPADLYVEDEEWFETLKELPEQLRKHQLSRVLTSDSSGIIAFQLKSVISALTEEGLPLAYEQLFRHYEELQGKLESVVSRLLEGSPTFRMPELPFHRINSWNSLAVLSENASIYNDSAVPVIMMGQSDIIVAVSSAGILIANRKEAIPDDRLRKLSEEEQKPLVPGYEAGQWGNAVVLSCTSGDDGQQSITRKLEMIEGECLSYAFYMKRKKIWTLLTGVGELIRNEKRSILKAGDVVEILPGERHTLLARSGICLLEAHIGPALTEDDRIVLADHWEEVRTLMSS</sequence>
<protein>
    <submittedName>
        <fullName evidence="2">Mannose-1-phosphate guanylyltransferase</fullName>
    </submittedName>
</protein>
<proteinExistence type="predicted"/>
<organism evidence="2 3">
    <name type="scientific">Paenibacillus glycanilyticus</name>
    <dbReference type="NCBI Taxonomy" id="126569"/>
    <lineage>
        <taxon>Bacteria</taxon>
        <taxon>Bacillati</taxon>
        <taxon>Bacillota</taxon>
        <taxon>Bacilli</taxon>
        <taxon>Bacillales</taxon>
        <taxon>Paenibacillaceae</taxon>
        <taxon>Paenibacillus</taxon>
    </lineage>
</organism>
<name>A0ABQ6GAE0_9BACL</name>
<accession>A0ABQ6GAE0</accession>
<dbReference type="GO" id="GO:0016779">
    <property type="term" value="F:nucleotidyltransferase activity"/>
    <property type="evidence" value="ECO:0007669"/>
    <property type="project" value="UniProtKB-KW"/>
</dbReference>
<evidence type="ECO:0000313" key="2">
    <source>
        <dbReference type="EMBL" id="GLX66022.1"/>
    </source>
</evidence>
<keyword evidence="2" id="KW-0808">Transferase</keyword>
<dbReference type="SUPFAM" id="SSF51182">
    <property type="entry name" value="RmlC-like cupins"/>
    <property type="match status" value="1"/>
</dbReference>
<dbReference type="Pfam" id="PF00483">
    <property type="entry name" value="NTP_transferase"/>
    <property type="match status" value="1"/>
</dbReference>
<keyword evidence="2" id="KW-0548">Nucleotidyltransferase</keyword>
<comment type="caution">
    <text evidence="2">The sequence shown here is derived from an EMBL/GenBank/DDBJ whole genome shotgun (WGS) entry which is preliminary data.</text>
</comment>
<reference evidence="2 3" key="1">
    <citation type="submission" date="2023-03" db="EMBL/GenBank/DDBJ databases">
        <title>Draft genome sequence of the bacteria which degrade cell wall of Tricholomamatutake.</title>
        <authorList>
            <person name="Konishi Y."/>
            <person name="Fukuta Y."/>
            <person name="Shirasaka N."/>
        </authorList>
    </citation>
    <scope>NUCLEOTIDE SEQUENCE [LARGE SCALE GENOMIC DNA]</scope>
    <source>
        <strain evidence="3">mu1</strain>
    </source>
</reference>
<dbReference type="EMBL" id="BSSQ01000001">
    <property type="protein sequence ID" value="GLX66022.1"/>
    <property type="molecule type" value="Genomic_DNA"/>
</dbReference>
<evidence type="ECO:0000259" key="1">
    <source>
        <dbReference type="Pfam" id="PF00483"/>
    </source>
</evidence>
<gene>
    <name evidence="2" type="ORF">MU1_03660</name>
</gene>
<dbReference type="PANTHER" id="PTHR46390">
    <property type="entry name" value="MANNOSE-1-PHOSPHATE GUANYLYLTRANSFERASE"/>
    <property type="match status" value="1"/>
</dbReference>
<dbReference type="RefSeq" id="WP_284236699.1">
    <property type="nucleotide sequence ID" value="NZ_BSSQ01000001.1"/>
</dbReference>
<evidence type="ECO:0000313" key="3">
    <source>
        <dbReference type="Proteomes" id="UP001157114"/>
    </source>
</evidence>
<dbReference type="InterPro" id="IPR029044">
    <property type="entry name" value="Nucleotide-diphossugar_trans"/>
</dbReference>
<keyword evidence="3" id="KW-1185">Reference proteome</keyword>
<feature type="domain" description="Nucleotidyl transferase" evidence="1">
    <location>
        <begin position="9"/>
        <end position="136"/>
    </location>
</feature>
<dbReference type="InterPro" id="IPR011051">
    <property type="entry name" value="RmlC_Cupin_sf"/>
</dbReference>
<dbReference type="InterPro" id="IPR051161">
    <property type="entry name" value="Mannose-6P_isomerase_type2"/>
</dbReference>